<dbReference type="EMBL" id="AP028679">
    <property type="protein sequence ID" value="BEQ15861.1"/>
    <property type="molecule type" value="Genomic_DNA"/>
</dbReference>
<dbReference type="NCBIfam" id="TIGR01845">
    <property type="entry name" value="outer_NodT"/>
    <property type="match status" value="1"/>
</dbReference>
<evidence type="ECO:0000313" key="4">
    <source>
        <dbReference type="Proteomes" id="UP001366166"/>
    </source>
</evidence>
<dbReference type="SUPFAM" id="SSF56954">
    <property type="entry name" value="Outer membrane efflux proteins (OEP)"/>
    <property type="match status" value="1"/>
</dbReference>
<gene>
    <name evidence="3" type="ORF">FAK_29270</name>
</gene>
<sequence length="462" mass="51128">MWLALLVLLGGCNLAPQYRRPEAPVPAQWPKGEAYRPSQVAPGAPAVAQLKWQDFFRDQRLQKIITMALENNRDLRLAALNVERARALYGIQRAELFPQVQLGAGAQKQRTAVELTTPGNPRTSEKYNIDLGVVAWEIDFFGRIRSLEEQALQEYLATEQARRSVQIMLVSETARTYLALAADRDNLRLAQETLQSQQYAYDLVKKRFDVGAATELDLFRAETPLQTAKVDIARYQQFAAQSLNALNLLAGASVPRELLPAGLDDLTGPEEVSAGLSSEVLLQRPDIMAAEHRLMGAYALIGAARAAFFPRIVLTGSVGTASNQLSDLFGAGSDTWNFAPRLIMPIFDPRVWAALRVSEADQKIILTQYEKTIQTAFREVADTLAVKGTIGRQLSAQQALVNAEKNSYRLSAQRYVNGIDNYLGVLYSQQSLFTSQKVLVILRLAKLANQVKLYEVLGGGAY</sequence>
<dbReference type="KEGG" id="dmp:FAK_29270"/>
<dbReference type="InterPro" id="IPR003423">
    <property type="entry name" value="OMP_efflux"/>
</dbReference>
<dbReference type="AlphaFoldDB" id="A0AAU9EZB8"/>
<dbReference type="PANTHER" id="PTHR30203:SF32">
    <property type="entry name" value="CATION EFFLUX SYSTEM PROTEIN CUSC"/>
    <property type="match status" value="1"/>
</dbReference>
<proteinExistence type="inferred from homology"/>
<keyword evidence="2" id="KW-0472">Membrane</keyword>
<dbReference type="Pfam" id="PF02321">
    <property type="entry name" value="OEP"/>
    <property type="match status" value="2"/>
</dbReference>
<dbReference type="Gene3D" id="2.20.200.10">
    <property type="entry name" value="Outer membrane efflux proteins (OEP)"/>
    <property type="match status" value="1"/>
</dbReference>
<organism evidence="3 4">
    <name type="scientific">Desulfoferula mesophila</name>
    <dbReference type="NCBI Taxonomy" id="3058419"/>
    <lineage>
        <taxon>Bacteria</taxon>
        <taxon>Pseudomonadati</taxon>
        <taxon>Thermodesulfobacteriota</taxon>
        <taxon>Desulfarculia</taxon>
        <taxon>Desulfarculales</taxon>
        <taxon>Desulfarculaceae</taxon>
        <taxon>Desulfoferula</taxon>
    </lineage>
</organism>
<keyword evidence="2" id="KW-0449">Lipoprotein</keyword>
<keyword evidence="2" id="KW-1134">Transmembrane beta strand</keyword>
<keyword evidence="2" id="KW-0812">Transmembrane</keyword>
<dbReference type="Gene3D" id="1.20.1600.10">
    <property type="entry name" value="Outer membrane efflux proteins (OEP)"/>
    <property type="match status" value="1"/>
</dbReference>
<reference evidence="4" key="1">
    <citation type="journal article" date="2023" name="Arch. Microbiol.">
        <title>Desulfoferula mesophilus gen. nov. sp. nov., a mesophilic sulfate-reducing bacterium isolated from a brackish lake sediment.</title>
        <authorList>
            <person name="Watanabe T."/>
            <person name="Yabe T."/>
            <person name="Tsuji J.M."/>
            <person name="Fukui M."/>
        </authorList>
    </citation>
    <scope>NUCLEOTIDE SEQUENCE [LARGE SCALE GENOMIC DNA]</scope>
    <source>
        <strain evidence="4">12FAK</strain>
    </source>
</reference>
<keyword evidence="4" id="KW-1185">Reference proteome</keyword>
<evidence type="ECO:0000256" key="1">
    <source>
        <dbReference type="ARBA" id="ARBA00007613"/>
    </source>
</evidence>
<comment type="subcellular location">
    <subcellularLocation>
        <location evidence="2">Cell membrane</location>
        <topology evidence="2">Lipid-anchor</topology>
    </subcellularLocation>
</comment>
<keyword evidence="2" id="KW-0564">Palmitate</keyword>
<dbReference type="PANTHER" id="PTHR30203">
    <property type="entry name" value="OUTER MEMBRANE CATION EFFLUX PROTEIN"/>
    <property type="match status" value="1"/>
</dbReference>
<comment type="similarity">
    <text evidence="1 2">Belongs to the outer membrane factor (OMF) (TC 1.B.17) family.</text>
</comment>
<protein>
    <submittedName>
        <fullName evidence="3">Multidrug transporter</fullName>
    </submittedName>
</protein>
<dbReference type="GO" id="GO:0015562">
    <property type="term" value="F:efflux transmembrane transporter activity"/>
    <property type="evidence" value="ECO:0007669"/>
    <property type="project" value="InterPro"/>
</dbReference>
<dbReference type="InterPro" id="IPR010131">
    <property type="entry name" value="MdtP/NodT-like"/>
</dbReference>
<dbReference type="Proteomes" id="UP001366166">
    <property type="component" value="Chromosome"/>
</dbReference>
<accession>A0AAU9EZB8</accession>
<name>A0AAU9EZB8_9BACT</name>
<dbReference type="GO" id="GO:0005886">
    <property type="term" value="C:plasma membrane"/>
    <property type="evidence" value="ECO:0007669"/>
    <property type="project" value="UniProtKB-SubCell"/>
</dbReference>
<evidence type="ECO:0000256" key="2">
    <source>
        <dbReference type="RuleBase" id="RU362097"/>
    </source>
</evidence>
<evidence type="ECO:0000313" key="3">
    <source>
        <dbReference type="EMBL" id="BEQ15861.1"/>
    </source>
</evidence>